<feature type="chain" id="PRO_5026738964" description="DUF3108 domain-containing protein" evidence="1">
    <location>
        <begin position="21"/>
        <end position="232"/>
    </location>
</feature>
<dbReference type="AlphaFoldDB" id="A0A6N8J5L0"/>
<dbReference type="Pfam" id="PF21347">
    <property type="entry name" value="DUF3108_like"/>
    <property type="match status" value="1"/>
</dbReference>
<reference evidence="3 4" key="1">
    <citation type="submission" date="2019-12" db="EMBL/GenBank/DDBJ databases">
        <title>The draft genomic sequence of strain Chitinophaga oryziterrae JCM 16595.</title>
        <authorList>
            <person name="Zhang X."/>
        </authorList>
    </citation>
    <scope>NUCLEOTIDE SEQUENCE [LARGE SCALE GENOMIC DNA]</scope>
    <source>
        <strain evidence="3 4">JCM 16595</strain>
    </source>
</reference>
<dbReference type="Proteomes" id="UP000468388">
    <property type="component" value="Unassembled WGS sequence"/>
</dbReference>
<dbReference type="RefSeq" id="WP_157299196.1">
    <property type="nucleotide sequence ID" value="NZ_BAAAZB010000010.1"/>
</dbReference>
<comment type="caution">
    <text evidence="3">The sequence shown here is derived from an EMBL/GenBank/DDBJ whole genome shotgun (WGS) entry which is preliminary data.</text>
</comment>
<proteinExistence type="predicted"/>
<sequence>MKRSLVFIAVLVASMNSLFAQDCKTYYYLRNNSEVEMSVYDSKGEVVAKNLYNILSVNKEGVSLVSDFTTTVKDAKGKELSSGKGKVKCDGDNLLIDMQMNMPNIPQLQAMKMETGTGSSFLTYPSSMKVGQTLPEGAFEMNSNTNGMDVTLQYKVSDRKVISKEKITTAAGSWDCFKVTFNINLSLKMMAMSMPFDLIGAEWFAPGFGVVKTESYKDGELMGSMRITGLKK</sequence>
<dbReference type="InterPro" id="IPR049279">
    <property type="entry name" value="DUF3108-like"/>
</dbReference>
<name>A0A6N8J5L0_9BACT</name>
<evidence type="ECO:0000259" key="2">
    <source>
        <dbReference type="Pfam" id="PF21347"/>
    </source>
</evidence>
<evidence type="ECO:0000313" key="4">
    <source>
        <dbReference type="Proteomes" id="UP000468388"/>
    </source>
</evidence>
<feature type="signal peptide" evidence="1">
    <location>
        <begin position="1"/>
        <end position="20"/>
    </location>
</feature>
<keyword evidence="1" id="KW-0732">Signal</keyword>
<accession>A0A6N8J5L0</accession>
<gene>
    <name evidence="3" type="ORF">GO495_07975</name>
</gene>
<evidence type="ECO:0000313" key="3">
    <source>
        <dbReference type="EMBL" id="MVT40517.1"/>
    </source>
</evidence>
<dbReference type="EMBL" id="WRXO01000002">
    <property type="protein sequence ID" value="MVT40517.1"/>
    <property type="molecule type" value="Genomic_DNA"/>
</dbReference>
<organism evidence="3 4">
    <name type="scientific">Chitinophaga oryziterrae</name>
    <dbReference type="NCBI Taxonomy" id="1031224"/>
    <lineage>
        <taxon>Bacteria</taxon>
        <taxon>Pseudomonadati</taxon>
        <taxon>Bacteroidota</taxon>
        <taxon>Chitinophagia</taxon>
        <taxon>Chitinophagales</taxon>
        <taxon>Chitinophagaceae</taxon>
        <taxon>Chitinophaga</taxon>
    </lineage>
</organism>
<dbReference type="Gene3D" id="2.40.360.20">
    <property type="match status" value="1"/>
</dbReference>
<evidence type="ECO:0000256" key="1">
    <source>
        <dbReference type="SAM" id="SignalP"/>
    </source>
</evidence>
<protein>
    <recommendedName>
        <fullName evidence="2">DUF3108 domain-containing protein</fullName>
    </recommendedName>
</protein>
<keyword evidence="4" id="KW-1185">Reference proteome</keyword>
<feature type="domain" description="DUF3108" evidence="2">
    <location>
        <begin position="34"/>
        <end position="225"/>
    </location>
</feature>
<dbReference type="OrthoDB" id="665223at2"/>